<sequence>MFHAHVYFALNNVQGAKDFHAQIRRERSDVTAIFPLVERLVGPHKMPMFELHFEDNSKGIIEWLDEKRGKMPVLIHPVSHEHLLDHTERAIWLGQELGIFEETLS</sequence>
<name>A0AAV2VZ07_9VIBR</name>
<comment type="caution">
    <text evidence="1">The sequence shown here is derived from an EMBL/GenBank/DDBJ whole genome shotgun (WGS) entry which is preliminary data.</text>
</comment>
<evidence type="ECO:0000313" key="1">
    <source>
        <dbReference type="EMBL" id="CCO49832.1"/>
    </source>
</evidence>
<dbReference type="InterPro" id="IPR023389">
    <property type="entry name" value="DOPA-like_sf"/>
</dbReference>
<dbReference type="EMBL" id="CAOF01000187">
    <property type="protein sequence ID" value="CCO49832.1"/>
    <property type="molecule type" value="Genomic_DNA"/>
</dbReference>
<evidence type="ECO:0000313" key="2">
    <source>
        <dbReference type="Proteomes" id="UP000018211"/>
    </source>
</evidence>
<dbReference type="SUPFAM" id="SSF143410">
    <property type="entry name" value="DOPA-like"/>
    <property type="match status" value="1"/>
</dbReference>
<reference evidence="1 2" key="1">
    <citation type="journal article" date="2013" name="ISME J.">
        <title>Comparative genomics of pathogenic lineages of Vibrio nigripulchritudo identifies virulence-associated traits.</title>
        <authorList>
            <person name="Goudenege D."/>
            <person name="Labreuche Y."/>
            <person name="Krin E."/>
            <person name="Ansquer D."/>
            <person name="Mangenot S."/>
            <person name="Calteau A."/>
            <person name="Medigue C."/>
            <person name="Mazel D."/>
            <person name="Polz M.F."/>
            <person name="Le Roux F."/>
        </authorList>
    </citation>
    <scope>NUCLEOTIDE SEQUENCE [LARGE SCALE GENOMIC DNA]</scope>
    <source>
        <strain evidence="1 2">SOn1</strain>
    </source>
</reference>
<protein>
    <submittedName>
        <fullName evidence="1">DOPA-dioxygenase family protein</fullName>
    </submittedName>
</protein>
<dbReference type="PIRSF" id="PIRSF028139">
    <property type="entry name" value="DOPA-diox_rel_Mll2280"/>
    <property type="match status" value="1"/>
</dbReference>
<dbReference type="RefSeq" id="WP_022613847.1">
    <property type="nucleotide sequence ID" value="NZ_LK391965.1"/>
</dbReference>
<dbReference type="PANTHER" id="PTHR36423">
    <property type="entry name" value="AFR070WP"/>
    <property type="match status" value="1"/>
</dbReference>
<accession>A0AAV2VZ07</accession>
<dbReference type="Gene3D" id="3.30.70.1240">
    <property type="entry name" value="DOPA-like domains"/>
    <property type="match status" value="1"/>
</dbReference>
<dbReference type="Proteomes" id="UP000018211">
    <property type="component" value="Unassembled WGS sequence"/>
</dbReference>
<dbReference type="PANTHER" id="PTHR36423:SF2">
    <property type="entry name" value="AFR070WP"/>
    <property type="match status" value="1"/>
</dbReference>
<organism evidence="1 2">
    <name type="scientific">Vibrio nigripulchritudo SOn1</name>
    <dbReference type="NCBI Taxonomy" id="1238450"/>
    <lineage>
        <taxon>Bacteria</taxon>
        <taxon>Pseudomonadati</taxon>
        <taxon>Pseudomonadota</taxon>
        <taxon>Gammaproteobacteria</taxon>
        <taxon>Vibrionales</taxon>
        <taxon>Vibrionaceae</taxon>
        <taxon>Vibrio</taxon>
    </lineage>
</organism>
<gene>
    <name evidence="1" type="ORF">VIBNISOn1_900056</name>
</gene>
<dbReference type="InterPro" id="IPR014980">
    <property type="entry name" value="DOPA_dioxygen"/>
</dbReference>
<dbReference type="Pfam" id="PF08883">
    <property type="entry name" value="DOPA_dioxygen"/>
    <property type="match status" value="1"/>
</dbReference>
<proteinExistence type="predicted"/>
<dbReference type="AlphaFoldDB" id="A0AAV2VZ07"/>